<dbReference type="RefSeq" id="XP_022151306.1">
    <property type="nucleotide sequence ID" value="XM_022295614.1"/>
</dbReference>
<dbReference type="Pfam" id="PF00657">
    <property type="entry name" value="Lipase_GDSL"/>
    <property type="match status" value="1"/>
</dbReference>
<protein>
    <submittedName>
        <fullName evidence="5">GDSL esterase/lipase At5g55050-like</fullName>
    </submittedName>
</protein>
<dbReference type="PANTHER" id="PTHR45648:SF106">
    <property type="entry name" value="ANTHER-SPECIFIC PROLINE-RICH PROTEIN APG"/>
    <property type="match status" value="1"/>
</dbReference>
<dbReference type="InterPro" id="IPR035669">
    <property type="entry name" value="SGNH_plant_lipase-like"/>
</dbReference>
<dbReference type="PANTHER" id="PTHR45648">
    <property type="entry name" value="GDSL LIPASE/ACYLHYDROLASE FAMILY PROTEIN (AFU_ORTHOLOGUE AFUA_4G14700)"/>
    <property type="match status" value="1"/>
</dbReference>
<proteinExistence type="inferred from homology"/>
<gene>
    <name evidence="5" type="primary">LOC111019272</name>
</gene>
<dbReference type="AlphaFoldDB" id="A0A6J1DE87"/>
<dbReference type="OrthoDB" id="1600564at2759"/>
<organism evidence="4 5">
    <name type="scientific">Momordica charantia</name>
    <name type="common">Bitter gourd</name>
    <name type="synonym">Balsam pear</name>
    <dbReference type="NCBI Taxonomy" id="3673"/>
    <lineage>
        <taxon>Eukaryota</taxon>
        <taxon>Viridiplantae</taxon>
        <taxon>Streptophyta</taxon>
        <taxon>Embryophyta</taxon>
        <taxon>Tracheophyta</taxon>
        <taxon>Spermatophyta</taxon>
        <taxon>Magnoliopsida</taxon>
        <taxon>eudicotyledons</taxon>
        <taxon>Gunneridae</taxon>
        <taxon>Pentapetalae</taxon>
        <taxon>rosids</taxon>
        <taxon>fabids</taxon>
        <taxon>Cucurbitales</taxon>
        <taxon>Cucurbitaceae</taxon>
        <taxon>Momordiceae</taxon>
        <taxon>Momordica</taxon>
    </lineage>
</organism>
<dbReference type="InterPro" id="IPR051058">
    <property type="entry name" value="GDSL_Est/Lipase"/>
</dbReference>
<dbReference type="CDD" id="cd01837">
    <property type="entry name" value="SGNH_plant_lipase_like"/>
    <property type="match status" value="1"/>
</dbReference>
<dbReference type="GO" id="GO:0016042">
    <property type="term" value="P:lipid catabolic process"/>
    <property type="evidence" value="ECO:0007669"/>
    <property type="project" value="UniProtKB-KW"/>
</dbReference>
<keyword evidence="2" id="KW-0378">Hydrolase</keyword>
<keyword evidence="3" id="KW-0442">Lipid degradation</keyword>
<accession>A0A6J1DE87</accession>
<sequence>MVESSPLIPAIYVFGDSLVDVGNNNYLNILAKADFPHNGVDFPDQQYTGRFSNGKVVPDFLAEEVGLPLLPPYLSLVDGNGTITNATSFITGVNFASGGSGILNETRLGFNKVQIKNNIEMVEIERDRPMPMSQQIDLYSSVYEYVVEELGSDAAQAHFSKSLLVIVVGSNDLFSYYMTDAHNDTTPQEYVDLMASTFESELKLLYKYGARKFVATAVPLLGCTPSQRMSIPGEECKDEMNYWAGKYNIALRLLLQRLEVDLPGFSYSYADIYAITSDIMQTPSSYGFTEIKAACCGLGPLNALIPCIPLASLCPNRNDHLFWDPFHPTQKVNHIVVDYIFNGSNFTYPINIKELIDKPTKSIGYQYY</sequence>
<dbReference type="Gene3D" id="3.40.50.1110">
    <property type="entry name" value="SGNH hydrolase"/>
    <property type="match status" value="1"/>
</dbReference>
<dbReference type="SUPFAM" id="SSF52266">
    <property type="entry name" value="SGNH hydrolase"/>
    <property type="match status" value="1"/>
</dbReference>
<comment type="similarity">
    <text evidence="1">Belongs to the 'GDSL' lipolytic enzyme family.</text>
</comment>
<dbReference type="GeneID" id="111019272"/>
<keyword evidence="4" id="KW-1185">Reference proteome</keyword>
<dbReference type="KEGG" id="mcha:111019272"/>
<evidence type="ECO:0000256" key="2">
    <source>
        <dbReference type="ARBA" id="ARBA00022801"/>
    </source>
</evidence>
<dbReference type="Proteomes" id="UP000504603">
    <property type="component" value="Unplaced"/>
</dbReference>
<evidence type="ECO:0000313" key="4">
    <source>
        <dbReference type="Proteomes" id="UP000504603"/>
    </source>
</evidence>
<reference evidence="5" key="1">
    <citation type="submission" date="2025-08" db="UniProtKB">
        <authorList>
            <consortium name="RefSeq"/>
        </authorList>
    </citation>
    <scope>IDENTIFICATION</scope>
    <source>
        <strain evidence="5">OHB3-1</strain>
    </source>
</reference>
<name>A0A6J1DE87_MOMCH</name>
<dbReference type="InterPro" id="IPR036514">
    <property type="entry name" value="SGNH_hydro_sf"/>
</dbReference>
<dbReference type="InterPro" id="IPR001087">
    <property type="entry name" value="GDSL"/>
</dbReference>
<evidence type="ECO:0000313" key="5">
    <source>
        <dbReference type="RefSeq" id="XP_022151306.1"/>
    </source>
</evidence>
<keyword evidence="3" id="KW-0443">Lipid metabolism</keyword>
<evidence type="ECO:0000256" key="1">
    <source>
        <dbReference type="ARBA" id="ARBA00008668"/>
    </source>
</evidence>
<evidence type="ECO:0000256" key="3">
    <source>
        <dbReference type="ARBA" id="ARBA00022963"/>
    </source>
</evidence>
<dbReference type="GO" id="GO:0016788">
    <property type="term" value="F:hydrolase activity, acting on ester bonds"/>
    <property type="evidence" value="ECO:0007669"/>
    <property type="project" value="InterPro"/>
</dbReference>